<keyword evidence="2" id="KW-1185">Reference proteome</keyword>
<name>A0ABV0VCQ0_9TELE</name>
<dbReference type="EMBL" id="JAHRIQ010104981">
    <property type="protein sequence ID" value="MEQ2255075.1"/>
    <property type="molecule type" value="Genomic_DNA"/>
</dbReference>
<proteinExistence type="predicted"/>
<comment type="caution">
    <text evidence="1">The sequence shown here is derived from an EMBL/GenBank/DDBJ whole genome shotgun (WGS) entry which is preliminary data.</text>
</comment>
<evidence type="ECO:0000313" key="2">
    <source>
        <dbReference type="Proteomes" id="UP001482620"/>
    </source>
</evidence>
<gene>
    <name evidence="1" type="ORF">ILYODFUR_009995</name>
</gene>
<dbReference type="Proteomes" id="UP001482620">
    <property type="component" value="Unassembled WGS sequence"/>
</dbReference>
<evidence type="ECO:0000313" key="1">
    <source>
        <dbReference type="EMBL" id="MEQ2255075.1"/>
    </source>
</evidence>
<protein>
    <submittedName>
        <fullName evidence="1">Uncharacterized protein</fullName>
    </submittedName>
</protein>
<sequence>MLQSSLSVRFDHHHPTATDSAQLTLADGSLQHAQMHPNSHCAKGYNMQCLTPLNKCLLFLCVGESVCICAVFSSIVTFPSMTLKVCKCDSEKGNCMPMKCNQNDHELFLDMTFTLISICDSFMCNCLYESTASSLHV</sequence>
<organism evidence="1 2">
    <name type="scientific">Ilyodon furcidens</name>
    <name type="common">goldbreast splitfin</name>
    <dbReference type="NCBI Taxonomy" id="33524"/>
    <lineage>
        <taxon>Eukaryota</taxon>
        <taxon>Metazoa</taxon>
        <taxon>Chordata</taxon>
        <taxon>Craniata</taxon>
        <taxon>Vertebrata</taxon>
        <taxon>Euteleostomi</taxon>
        <taxon>Actinopterygii</taxon>
        <taxon>Neopterygii</taxon>
        <taxon>Teleostei</taxon>
        <taxon>Neoteleostei</taxon>
        <taxon>Acanthomorphata</taxon>
        <taxon>Ovalentaria</taxon>
        <taxon>Atherinomorphae</taxon>
        <taxon>Cyprinodontiformes</taxon>
        <taxon>Goodeidae</taxon>
        <taxon>Ilyodon</taxon>
    </lineage>
</organism>
<reference evidence="1 2" key="1">
    <citation type="submission" date="2021-06" db="EMBL/GenBank/DDBJ databases">
        <authorList>
            <person name="Palmer J.M."/>
        </authorList>
    </citation>
    <scope>NUCLEOTIDE SEQUENCE [LARGE SCALE GENOMIC DNA]</scope>
    <source>
        <strain evidence="2">if_2019</strain>
        <tissue evidence="1">Muscle</tissue>
    </source>
</reference>
<accession>A0ABV0VCQ0</accession>